<evidence type="ECO:0000256" key="3">
    <source>
        <dbReference type="ARBA" id="ARBA00023242"/>
    </source>
</evidence>
<dbReference type="STRING" id="436017.A4RUC1"/>
<dbReference type="SUPFAM" id="SSF46785">
    <property type="entry name" value="Winged helix' DNA-binding domain"/>
    <property type="match status" value="1"/>
</dbReference>
<feature type="domain" description="HTH La-type RNA-binding" evidence="7">
    <location>
        <begin position="12"/>
        <end position="108"/>
    </location>
</feature>
<dbReference type="Gene3D" id="1.10.10.10">
    <property type="entry name" value="Winged helix-like DNA-binding domain superfamily/Winged helix DNA-binding domain"/>
    <property type="match status" value="1"/>
</dbReference>
<evidence type="ECO:0000313" key="9">
    <source>
        <dbReference type="Proteomes" id="UP000001568"/>
    </source>
</evidence>
<evidence type="ECO:0000259" key="6">
    <source>
        <dbReference type="PROSITE" id="PS50102"/>
    </source>
</evidence>
<dbReference type="PANTHER" id="PTHR22792">
    <property type="entry name" value="LUPUS LA PROTEIN-RELATED"/>
    <property type="match status" value="1"/>
</dbReference>
<dbReference type="PROSITE" id="PS00018">
    <property type="entry name" value="EF_HAND_1"/>
    <property type="match status" value="1"/>
</dbReference>
<evidence type="ECO:0008006" key="10">
    <source>
        <dbReference type="Google" id="ProtNLM"/>
    </source>
</evidence>
<dbReference type="Gramene" id="ABO94937">
    <property type="protein sequence ID" value="ABO94937"/>
    <property type="gene ID" value="OSTLU_30569"/>
</dbReference>
<evidence type="ECO:0000256" key="4">
    <source>
        <dbReference type="PROSITE-ProRule" id="PRU00332"/>
    </source>
</evidence>
<dbReference type="InterPro" id="IPR012677">
    <property type="entry name" value="Nucleotide-bd_a/b_plait_sf"/>
</dbReference>
<evidence type="ECO:0000256" key="2">
    <source>
        <dbReference type="ARBA" id="ARBA00022884"/>
    </source>
</evidence>
<dbReference type="InterPro" id="IPR002344">
    <property type="entry name" value="Lupus_La"/>
</dbReference>
<dbReference type="InterPro" id="IPR000504">
    <property type="entry name" value="RRM_dom"/>
</dbReference>
<feature type="compositionally biased region" description="Basic and acidic residues" evidence="5">
    <location>
        <begin position="245"/>
        <end position="254"/>
    </location>
</feature>
<dbReference type="AlphaFoldDB" id="A4RUC1"/>
<dbReference type="GO" id="GO:1990904">
    <property type="term" value="C:ribonucleoprotein complex"/>
    <property type="evidence" value="ECO:0007669"/>
    <property type="project" value="InterPro"/>
</dbReference>
<dbReference type="GO" id="GO:0006396">
    <property type="term" value="P:RNA processing"/>
    <property type="evidence" value="ECO:0007669"/>
    <property type="project" value="InterPro"/>
</dbReference>
<dbReference type="InterPro" id="IPR006630">
    <property type="entry name" value="La_HTH"/>
</dbReference>
<accession>A4RUC1</accession>
<keyword evidence="3" id="KW-0539">Nucleus</keyword>
<dbReference type="InterPro" id="IPR035979">
    <property type="entry name" value="RBD_domain_sf"/>
</dbReference>
<dbReference type="GO" id="GO:0003729">
    <property type="term" value="F:mRNA binding"/>
    <property type="evidence" value="ECO:0007669"/>
    <property type="project" value="TreeGrafter"/>
</dbReference>
<evidence type="ECO:0000256" key="5">
    <source>
        <dbReference type="SAM" id="MobiDB-lite"/>
    </source>
</evidence>
<feature type="domain" description="RRM" evidence="6">
    <location>
        <begin position="115"/>
        <end position="211"/>
    </location>
</feature>
<dbReference type="SMART" id="SM00715">
    <property type="entry name" value="LA"/>
    <property type="match status" value="1"/>
</dbReference>
<keyword evidence="2 4" id="KW-0694">RNA-binding</keyword>
<gene>
    <name evidence="8" type="ORF">OSTLU_30569</name>
</gene>
<dbReference type="Gene3D" id="3.30.70.330">
    <property type="match status" value="1"/>
</dbReference>
<dbReference type="GO" id="GO:0005634">
    <property type="term" value="C:nucleus"/>
    <property type="evidence" value="ECO:0007669"/>
    <property type="project" value="UniProtKB-SubCell"/>
</dbReference>
<dbReference type="InterPro" id="IPR036388">
    <property type="entry name" value="WH-like_DNA-bd_sf"/>
</dbReference>
<reference evidence="8 9" key="1">
    <citation type="journal article" date="2007" name="Proc. Natl. Acad. Sci. U.S.A.">
        <title>The tiny eukaryote Ostreococcus provides genomic insights into the paradox of plankton speciation.</title>
        <authorList>
            <person name="Palenik B."/>
            <person name="Grimwood J."/>
            <person name="Aerts A."/>
            <person name="Rouze P."/>
            <person name="Salamov A."/>
            <person name="Putnam N."/>
            <person name="Dupont C."/>
            <person name="Jorgensen R."/>
            <person name="Derelle E."/>
            <person name="Rombauts S."/>
            <person name="Zhou K."/>
            <person name="Otillar R."/>
            <person name="Merchant S.S."/>
            <person name="Podell S."/>
            <person name="Gaasterland T."/>
            <person name="Napoli C."/>
            <person name="Gendler K."/>
            <person name="Manuell A."/>
            <person name="Tai V."/>
            <person name="Vallon O."/>
            <person name="Piganeau G."/>
            <person name="Jancek S."/>
            <person name="Heijde M."/>
            <person name="Jabbari K."/>
            <person name="Bowler C."/>
            <person name="Lohr M."/>
            <person name="Robbens S."/>
            <person name="Werner G."/>
            <person name="Dubchak I."/>
            <person name="Pazour G.J."/>
            <person name="Ren Q."/>
            <person name="Paulsen I."/>
            <person name="Delwiche C."/>
            <person name="Schmutz J."/>
            <person name="Rokhsar D."/>
            <person name="Van de Peer Y."/>
            <person name="Moreau H."/>
            <person name="Grigoriev I.V."/>
        </authorList>
    </citation>
    <scope>NUCLEOTIDE SEQUENCE [LARGE SCALE GENOMIC DNA]</scope>
    <source>
        <strain evidence="8 9">CCE9901</strain>
    </source>
</reference>
<dbReference type="eggNOG" id="KOG1855">
    <property type="taxonomic scope" value="Eukaryota"/>
</dbReference>
<evidence type="ECO:0000256" key="1">
    <source>
        <dbReference type="ARBA" id="ARBA00004123"/>
    </source>
</evidence>
<dbReference type="GeneID" id="5000818"/>
<dbReference type="Pfam" id="PF05383">
    <property type="entry name" value="La"/>
    <property type="match status" value="1"/>
</dbReference>
<keyword evidence="9" id="KW-1185">Reference proteome</keyword>
<feature type="compositionally biased region" description="Basic and acidic residues" evidence="5">
    <location>
        <begin position="337"/>
        <end position="348"/>
    </location>
</feature>
<dbReference type="HOGENOM" id="CLU_768022_0_0_1"/>
<dbReference type="RefSeq" id="XP_001416644.1">
    <property type="nucleotide sequence ID" value="XM_001416607.1"/>
</dbReference>
<dbReference type="PRINTS" id="PR00302">
    <property type="entry name" value="LUPUSLA"/>
</dbReference>
<feature type="region of interest" description="Disordered" evidence="5">
    <location>
        <begin position="207"/>
        <end position="348"/>
    </location>
</feature>
<dbReference type="InterPro" id="IPR018247">
    <property type="entry name" value="EF_Hand_1_Ca_BS"/>
</dbReference>
<sequence length="348" mass="37772">MGDASAAATRKTPLNAEQKRALVDQLEFYFGDANVVTDAHLRGMMDSNDDGWVSLAEVCAFNRMRAKLKKRRWEDVAANAVRELGSSVVEVSEDGCSIRRLEPVPDFDVEEIQSRTVVVENAREFTVAALRAEFETCGEVLNVRVRQPGGKKCDVEKPRGLDLIVANSNSNRAHALVEFSCIAEAQGAVTRLDNPTDWRNGMRVRVLLKPGQKKKAKKVQKDPPAALEDGGDGEKADGEGDEGDGEKAEGEATTKKSKKKKKSKPDYSKWASAAAFRENKMTITSLGGDDEATDGNSGESLEDALPKKLVLTPRSPTMPDGSPGFTRKRTVTPTIDIAKEAHDNGGGE</sequence>
<dbReference type="PROSITE" id="PS50961">
    <property type="entry name" value="HTH_LA"/>
    <property type="match status" value="1"/>
</dbReference>
<dbReference type="SUPFAM" id="SSF54928">
    <property type="entry name" value="RNA-binding domain, RBD"/>
    <property type="match status" value="1"/>
</dbReference>
<proteinExistence type="predicted"/>
<dbReference type="Proteomes" id="UP000001568">
    <property type="component" value="Chromosome 3"/>
</dbReference>
<dbReference type="InterPro" id="IPR036390">
    <property type="entry name" value="WH_DNA-bd_sf"/>
</dbReference>
<dbReference type="EMBL" id="CP000583">
    <property type="protein sequence ID" value="ABO94937.1"/>
    <property type="molecule type" value="Genomic_DNA"/>
</dbReference>
<dbReference type="InterPro" id="IPR045180">
    <property type="entry name" value="La_dom_prot"/>
</dbReference>
<comment type="subcellular location">
    <subcellularLocation>
        <location evidence="1">Nucleus</location>
    </subcellularLocation>
</comment>
<dbReference type="OMA" id="NEHHEDT"/>
<dbReference type="KEGG" id="olu:OSTLU_30569"/>
<dbReference type="OrthoDB" id="435402at2759"/>
<dbReference type="PANTHER" id="PTHR22792:SF140">
    <property type="entry name" value="ACHILLES, ISOFORM A"/>
    <property type="match status" value="1"/>
</dbReference>
<dbReference type="CDD" id="cd07323">
    <property type="entry name" value="LAM"/>
    <property type="match status" value="1"/>
</dbReference>
<name>A4RUC1_OSTLU</name>
<protein>
    <recommendedName>
        <fullName evidence="10">HTH La-type RNA-binding domain-containing protein</fullName>
    </recommendedName>
</protein>
<dbReference type="PROSITE" id="PS50102">
    <property type="entry name" value="RRM"/>
    <property type="match status" value="1"/>
</dbReference>
<evidence type="ECO:0000313" key="8">
    <source>
        <dbReference type="EMBL" id="ABO94937.1"/>
    </source>
</evidence>
<organism evidence="8 9">
    <name type="scientific">Ostreococcus lucimarinus (strain CCE9901)</name>
    <dbReference type="NCBI Taxonomy" id="436017"/>
    <lineage>
        <taxon>Eukaryota</taxon>
        <taxon>Viridiplantae</taxon>
        <taxon>Chlorophyta</taxon>
        <taxon>Mamiellophyceae</taxon>
        <taxon>Mamiellales</taxon>
        <taxon>Bathycoccaceae</taxon>
        <taxon>Ostreococcus</taxon>
    </lineage>
</organism>
<evidence type="ECO:0000259" key="7">
    <source>
        <dbReference type="PROSITE" id="PS50961"/>
    </source>
</evidence>